<protein>
    <submittedName>
        <fullName evidence="7">Putative secreted protein</fullName>
    </submittedName>
</protein>
<accession>V5HS20</accession>
<keyword evidence="2" id="KW-0964">Secreted</keyword>
<name>V5HS20_IXORI</name>
<dbReference type="GO" id="GO:0005576">
    <property type="term" value="C:extracellular region"/>
    <property type="evidence" value="ECO:0007669"/>
    <property type="project" value="UniProtKB-SubCell"/>
</dbReference>
<proteinExistence type="evidence at transcript level"/>
<dbReference type="AlphaFoldDB" id="V5HS20"/>
<evidence type="ECO:0000256" key="2">
    <source>
        <dbReference type="ARBA" id="ARBA00022525"/>
    </source>
</evidence>
<evidence type="ECO:0000256" key="6">
    <source>
        <dbReference type="SAM" id="SignalP"/>
    </source>
</evidence>
<keyword evidence="3 6" id="KW-0732">Signal</keyword>
<organism evidence="7">
    <name type="scientific">Ixodes ricinus</name>
    <name type="common">Common tick</name>
    <name type="synonym">Acarus ricinus</name>
    <dbReference type="NCBI Taxonomy" id="34613"/>
    <lineage>
        <taxon>Eukaryota</taxon>
        <taxon>Metazoa</taxon>
        <taxon>Ecdysozoa</taxon>
        <taxon>Arthropoda</taxon>
        <taxon>Chelicerata</taxon>
        <taxon>Arachnida</taxon>
        <taxon>Acari</taxon>
        <taxon>Parasitiformes</taxon>
        <taxon>Ixodida</taxon>
        <taxon>Ixodoidea</taxon>
        <taxon>Ixodidae</taxon>
        <taxon>Ixodinae</taxon>
        <taxon>Ixodes</taxon>
    </lineage>
</organism>
<evidence type="ECO:0000256" key="5">
    <source>
        <dbReference type="ARBA" id="ARBA00034321"/>
    </source>
</evidence>
<sequence>LSVVLLVNVLITYMQPQCRTGLLDYMETKCTGFSRAKLTYTGFSGCSFTCEGTNADGQPRSTTHNLEDGLPCGPCQQCCNGKCTPVSFNSYNPLRLEVMHRAKEQQPDGIGEPLNSRTESSCLLNIAKNPAPI</sequence>
<feature type="chain" id="PRO_5004736087" evidence="6">
    <location>
        <begin position="21"/>
        <end position="133"/>
    </location>
</feature>
<dbReference type="InterPro" id="IPR021971">
    <property type="entry name" value="Salp15"/>
</dbReference>
<evidence type="ECO:0000313" key="7">
    <source>
        <dbReference type="EMBL" id="JAB81039.1"/>
    </source>
</evidence>
<evidence type="ECO:0000256" key="1">
    <source>
        <dbReference type="ARBA" id="ARBA00004613"/>
    </source>
</evidence>
<reference evidence="7" key="1">
    <citation type="journal article" date="2015" name="Sci. Rep.">
        <title>Tissue- and time-dependent transcription in Ixodes ricinus salivary glands and midguts when blood feeding on the vertebrate host.</title>
        <authorList>
            <person name="Kotsyfakis M."/>
            <person name="Schwarz A."/>
            <person name="Erhart J."/>
            <person name="Ribeiro J.M."/>
        </authorList>
    </citation>
    <scope>NUCLEOTIDE SEQUENCE</scope>
    <source>
        <tissue evidence="7">Salivary gland and midgut</tissue>
    </source>
</reference>
<dbReference type="EMBL" id="GANP01003429">
    <property type="protein sequence ID" value="JAB81039.1"/>
    <property type="molecule type" value="mRNA"/>
</dbReference>
<evidence type="ECO:0000256" key="3">
    <source>
        <dbReference type="ARBA" id="ARBA00022729"/>
    </source>
</evidence>
<feature type="signal peptide" evidence="6">
    <location>
        <begin position="1"/>
        <end position="20"/>
    </location>
</feature>
<keyword evidence="4" id="KW-0325">Glycoprotein</keyword>
<comment type="subcellular location">
    <subcellularLocation>
        <location evidence="1">Secreted</location>
    </subcellularLocation>
</comment>
<comment type="similarity">
    <text evidence="5">Belongs to the salp15 family.</text>
</comment>
<evidence type="ECO:0000256" key="4">
    <source>
        <dbReference type="ARBA" id="ARBA00023180"/>
    </source>
</evidence>
<feature type="non-terminal residue" evidence="7">
    <location>
        <position position="1"/>
    </location>
</feature>
<dbReference type="Pfam" id="PF12115">
    <property type="entry name" value="Salp15"/>
    <property type="match status" value="1"/>
</dbReference>